<evidence type="ECO:0000313" key="2">
    <source>
        <dbReference type="Proteomes" id="UP001187192"/>
    </source>
</evidence>
<evidence type="ECO:0000313" key="1">
    <source>
        <dbReference type="EMBL" id="GMN72662.1"/>
    </source>
</evidence>
<sequence>MGSLLVPRWPAIRKPWEASYLLSKQLLTSPSLCHLACITLAYITKAKLVHQGLLSTFHRPCHAMCVNQNLLAHQANWLLTSPCLPHQDYITKLTSPKQNLFTKSC</sequence>
<dbReference type="EMBL" id="BTGU01015582">
    <property type="protein sequence ID" value="GMN72662.1"/>
    <property type="molecule type" value="Genomic_DNA"/>
</dbReference>
<reference evidence="1" key="1">
    <citation type="submission" date="2023-07" db="EMBL/GenBank/DDBJ databases">
        <title>draft genome sequence of fig (Ficus carica).</title>
        <authorList>
            <person name="Takahashi T."/>
            <person name="Nishimura K."/>
        </authorList>
    </citation>
    <scope>NUCLEOTIDE SEQUENCE</scope>
</reference>
<protein>
    <submittedName>
        <fullName evidence="1">Uncharacterized protein</fullName>
    </submittedName>
</protein>
<name>A0AA88ED82_FICCA</name>
<dbReference type="Proteomes" id="UP001187192">
    <property type="component" value="Unassembled WGS sequence"/>
</dbReference>
<comment type="caution">
    <text evidence="1">The sequence shown here is derived from an EMBL/GenBank/DDBJ whole genome shotgun (WGS) entry which is preliminary data.</text>
</comment>
<keyword evidence="2" id="KW-1185">Reference proteome</keyword>
<accession>A0AA88ED82</accession>
<dbReference type="AlphaFoldDB" id="A0AA88ED82"/>
<gene>
    <name evidence="1" type="ORF">TIFTF001_054767</name>
</gene>
<proteinExistence type="predicted"/>
<organism evidence="1 2">
    <name type="scientific">Ficus carica</name>
    <name type="common">Common fig</name>
    <dbReference type="NCBI Taxonomy" id="3494"/>
    <lineage>
        <taxon>Eukaryota</taxon>
        <taxon>Viridiplantae</taxon>
        <taxon>Streptophyta</taxon>
        <taxon>Embryophyta</taxon>
        <taxon>Tracheophyta</taxon>
        <taxon>Spermatophyta</taxon>
        <taxon>Magnoliopsida</taxon>
        <taxon>eudicotyledons</taxon>
        <taxon>Gunneridae</taxon>
        <taxon>Pentapetalae</taxon>
        <taxon>rosids</taxon>
        <taxon>fabids</taxon>
        <taxon>Rosales</taxon>
        <taxon>Moraceae</taxon>
        <taxon>Ficeae</taxon>
        <taxon>Ficus</taxon>
    </lineage>
</organism>